<evidence type="ECO:0000259" key="3">
    <source>
        <dbReference type="Pfam" id="PF01551"/>
    </source>
</evidence>
<dbReference type="CDD" id="cd12797">
    <property type="entry name" value="M23_peptidase"/>
    <property type="match status" value="1"/>
</dbReference>
<protein>
    <submittedName>
        <fullName evidence="4">Peptidase</fullName>
    </submittedName>
</protein>
<dbReference type="InterPro" id="IPR016047">
    <property type="entry name" value="M23ase_b-sheet_dom"/>
</dbReference>
<dbReference type="STRING" id="543877.AM2010_2281"/>
<dbReference type="Proteomes" id="UP000037643">
    <property type="component" value="Chromosome"/>
</dbReference>
<dbReference type="AlphaFoldDB" id="A0A0G3XD55"/>
<dbReference type="PANTHER" id="PTHR21666:SF285">
    <property type="entry name" value="M23 FAMILY METALLOPEPTIDASE"/>
    <property type="match status" value="1"/>
</dbReference>
<feature type="domain" description="M23ase beta-sheet core" evidence="3">
    <location>
        <begin position="215"/>
        <end position="312"/>
    </location>
</feature>
<evidence type="ECO:0000256" key="2">
    <source>
        <dbReference type="SAM" id="SignalP"/>
    </source>
</evidence>
<feature type="compositionally biased region" description="Pro residues" evidence="1">
    <location>
        <begin position="37"/>
        <end position="59"/>
    </location>
</feature>
<evidence type="ECO:0000256" key="1">
    <source>
        <dbReference type="SAM" id="MobiDB-lite"/>
    </source>
</evidence>
<dbReference type="PROSITE" id="PS51257">
    <property type="entry name" value="PROKAR_LIPOPROTEIN"/>
    <property type="match status" value="1"/>
</dbReference>
<dbReference type="Gene3D" id="2.70.70.10">
    <property type="entry name" value="Glucose Permease (Domain IIA)"/>
    <property type="match status" value="1"/>
</dbReference>
<dbReference type="FunFam" id="2.70.70.10:FF:000019">
    <property type="entry name" value="M23 family peptidase"/>
    <property type="match status" value="1"/>
</dbReference>
<name>A0A0G3XD55_9SPHN</name>
<sequence length="320" mass="34381" precursor="true">MTRRHFPVRLLIGAIATFAVASCIPSPDVPDAVVQPVPAPVSASPPPSPAPPPPAPEPQPNSGLARGPTTFVFEGETTQGGWIRGQAPAGAVTVRLDEQALVLDEEGRFFAAFDRDAGARATLRADLADGRTIESPIAIAPRDWNIEHVNVARRSGGPSEAFMKIRRPELAQIVAARAIESESDGWRQDFIWPVTGRISGRFGSQRIYRGEPGSYHSGLDIATGESGTPFVAPADGVVVLATERPFSLEGNLLIIDHGQGLNSAFLHMSRIAVEEGQEVRRGQHIGNIGSSGRATGPHLHWSLKWRDFRLDPLLFLGPMP</sequence>
<feature type="region of interest" description="Disordered" evidence="1">
    <location>
        <begin position="35"/>
        <end position="69"/>
    </location>
</feature>
<reference evidence="4 5" key="1">
    <citation type="submission" date="2015-06" db="EMBL/GenBank/DDBJ databases">
        <authorList>
            <person name="Kim K.M."/>
        </authorList>
    </citation>
    <scope>NUCLEOTIDE SEQUENCE [LARGE SCALE GENOMIC DNA]</scope>
    <source>
        <strain evidence="4 5">KCTC 22370</strain>
    </source>
</reference>
<dbReference type="InterPro" id="IPR011055">
    <property type="entry name" value="Dup_hybrid_motif"/>
</dbReference>
<dbReference type="KEGG" id="amx:AM2010_2281"/>
<dbReference type="EMBL" id="CP011805">
    <property type="protein sequence ID" value="AKM08338.1"/>
    <property type="molecule type" value="Genomic_DNA"/>
</dbReference>
<dbReference type="OrthoDB" id="9815245at2"/>
<dbReference type="GO" id="GO:0004222">
    <property type="term" value="F:metalloendopeptidase activity"/>
    <property type="evidence" value="ECO:0007669"/>
    <property type="project" value="TreeGrafter"/>
</dbReference>
<gene>
    <name evidence="4" type="ORF">AM2010_2281</name>
</gene>
<accession>A0A0G3XD55</accession>
<proteinExistence type="predicted"/>
<evidence type="ECO:0000313" key="5">
    <source>
        <dbReference type="Proteomes" id="UP000037643"/>
    </source>
</evidence>
<feature type="signal peptide" evidence="2">
    <location>
        <begin position="1"/>
        <end position="21"/>
    </location>
</feature>
<keyword evidence="5" id="KW-1185">Reference proteome</keyword>
<dbReference type="InterPro" id="IPR050570">
    <property type="entry name" value="Cell_wall_metabolism_enzyme"/>
</dbReference>
<dbReference type="PATRIC" id="fig|543877.4.peg.2315"/>
<evidence type="ECO:0000313" key="4">
    <source>
        <dbReference type="EMBL" id="AKM08338.1"/>
    </source>
</evidence>
<feature type="chain" id="PRO_5005186126" evidence="2">
    <location>
        <begin position="22"/>
        <end position="320"/>
    </location>
</feature>
<dbReference type="PANTHER" id="PTHR21666">
    <property type="entry name" value="PEPTIDASE-RELATED"/>
    <property type="match status" value="1"/>
</dbReference>
<dbReference type="Pfam" id="PF01551">
    <property type="entry name" value="Peptidase_M23"/>
    <property type="match status" value="1"/>
</dbReference>
<keyword evidence="2" id="KW-0732">Signal</keyword>
<dbReference type="SUPFAM" id="SSF51261">
    <property type="entry name" value="Duplicated hybrid motif"/>
    <property type="match status" value="1"/>
</dbReference>
<dbReference type="RefSeq" id="WP_053044073.1">
    <property type="nucleotide sequence ID" value="NZ_CP011805.1"/>
</dbReference>
<organism evidence="4 5">
    <name type="scientific">Pelagerythrobacter marensis</name>
    <dbReference type="NCBI Taxonomy" id="543877"/>
    <lineage>
        <taxon>Bacteria</taxon>
        <taxon>Pseudomonadati</taxon>
        <taxon>Pseudomonadota</taxon>
        <taxon>Alphaproteobacteria</taxon>
        <taxon>Sphingomonadales</taxon>
        <taxon>Erythrobacteraceae</taxon>
        <taxon>Pelagerythrobacter</taxon>
    </lineage>
</organism>